<accession>A0AA95HET0</accession>
<dbReference type="Proteomes" id="UP001301326">
    <property type="component" value="Chromosome"/>
</dbReference>
<dbReference type="EMBL" id="CP124756">
    <property type="protein sequence ID" value="WGZ94855.1"/>
    <property type="molecule type" value="Genomic_DNA"/>
</dbReference>
<reference evidence="1" key="2">
    <citation type="submission" date="2023-04" db="EMBL/GenBank/DDBJ databases">
        <authorList>
            <person name="Beletskiy A.V."/>
            <person name="Mardanov A.V."/>
            <person name="Ravin N.V."/>
        </authorList>
    </citation>
    <scope>NUCLEOTIDE SEQUENCE</scope>
    <source>
        <strain evidence="1">GKL-02</strain>
    </source>
</reference>
<proteinExistence type="predicted"/>
<organism evidence="1">
    <name type="scientific">Candidatus Thiothrix putei</name>
    <dbReference type="NCBI Taxonomy" id="3080811"/>
    <lineage>
        <taxon>Bacteria</taxon>
        <taxon>Pseudomonadati</taxon>
        <taxon>Pseudomonadota</taxon>
        <taxon>Gammaproteobacteria</taxon>
        <taxon>Thiotrichales</taxon>
        <taxon>Thiotrichaceae</taxon>
        <taxon>Thiothrix</taxon>
    </lineage>
</organism>
<evidence type="ECO:0000313" key="1">
    <source>
        <dbReference type="EMBL" id="WGZ94855.1"/>
    </source>
</evidence>
<dbReference type="KEGG" id="tput:QJT81_02385"/>
<gene>
    <name evidence="1" type="ORF">QJT81_02385</name>
</gene>
<sequence>MPADCPWRCAGGEFEGRVVYTFDKLATQLYGCVNALSIPAVGVAGVSTINIINREYPELFKHLMRERSELLLQMTHIFHSLVVV</sequence>
<reference evidence="1" key="1">
    <citation type="journal article" date="2023" name="Int. J. Mol. Sci.">
        <title>Metagenomics Revealed a New Genus 'Candidatus Thiocaldithrix dubininis' gen. nov., sp. nov. and a New Species 'Candidatus Thiothrix putei' sp. nov. in the Family Thiotrichaceae, Some Members of Which Have Traits of Both Na+- and H+-Motive Energetics.</title>
        <authorList>
            <person name="Ravin N.V."/>
            <person name="Muntyan M.S."/>
            <person name="Smolyakov D.D."/>
            <person name="Rudenko T.S."/>
            <person name="Beletsky A.V."/>
            <person name="Mardanov A.V."/>
            <person name="Grabovich M.Y."/>
        </authorList>
    </citation>
    <scope>NUCLEOTIDE SEQUENCE</scope>
    <source>
        <strain evidence="1">GKL-02</strain>
    </source>
</reference>
<name>A0AA95HET0_9GAMM</name>
<protein>
    <submittedName>
        <fullName evidence="1">Uncharacterized protein</fullName>
    </submittedName>
</protein>
<dbReference type="AlphaFoldDB" id="A0AA95HET0"/>